<dbReference type="Pfam" id="PF01654">
    <property type="entry name" value="Cyt_bd_oxida_I"/>
    <property type="match status" value="1"/>
</dbReference>
<evidence type="ECO:0000256" key="3">
    <source>
        <dbReference type="ARBA" id="ARBA00022448"/>
    </source>
</evidence>
<evidence type="ECO:0000313" key="15">
    <source>
        <dbReference type="Proteomes" id="UP001500350"/>
    </source>
</evidence>
<evidence type="ECO:0000256" key="6">
    <source>
        <dbReference type="ARBA" id="ARBA00022692"/>
    </source>
</evidence>
<keyword evidence="8 12" id="KW-0249">Electron transport</keyword>
<protein>
    <submittedName>
        <fullName evidence="14">Cytochrome ubiquinol oxidase subunit I</fullName>
    </submittedName>
</protein>
<name>A0ABN2D340_9MICO</name>
<dbReference type="PANTHER" id="PTHR30365">
    <property type="entry name" value="CYTOCHROME D UBIQUINOL OXIDASE"/>
    <property type="match status" value="1"/>
</dbReference>
<accession>A0ABN2D340</accession>
<evidence type="ECO:0000256" key="11">
    <source>
        <dbReference type="ARBA" id="ARBA00023136"/>
    </source>
</evidence>
<evidence type="ECO:0000256" key="7">
    <source>
        <dbReference type="ARBA" id="ARBA00022723"/>
    </source>
</evidence>
<feature type="transmembrane region" description="Helical" evidence="12">
    <location>
        <begin position="374"/>
        <end position="393"/>
    </location>
</feature>
<dbReference type="PANTHER" id="PTHR30365:SF15">
    <property type="entry name" value="CYTOCHROME BD UBIQUINOL OXIDASE SUBUNIT 1"/>
    <property type="match status" value="1"/>
</dbReference>
<feature type="transmembrane region" description="Helical" evidence="12">
    <location>
        <begin position="256"/>
        <end position="275"/>
    </location>
</feature>
<keyword evidence="6 12" id="KW-0812">Transmembrane</keyword>
<evidence type="ECO:0000256" key="12">
    <source>
        <dbReference type="PIRNR" id="PIRNR006446"/>
    </source>
</evidence>
<keyword evidence="4 12" id="KW-1003">Cell membrane</keyword>
<feature type="transmembrane region" description="Helical" evidence="12">
    <location>
        <begin position="405"/>
        <end position="427"/>
    </location>
</feature>
<proteinExistence type="inferred from homology"/>
<evidence type="ECO:0000256" key="10">
    <source>
        <dbReference type="ARBA" id="ARBA00023004"/>
    </source>
</evidence>
<reference evidence="14 15" key="1">
    <citation type="journal article" date="2019" name="Int. J. Syst. Evol. Microbiol.">
        <title>The Global Catalogue of Microorganisms (GCM) 10K type strain sequencing project: providing services to taxonomists for standard genome sequencing and annotation.</title>
        <authorList>
            <consortium name="The Broad Institute Genomics Platform"/>
            <consortium name="The Broad Institute Genome Sequencing Center for Infectious Disease"/>
            <person name="Wu L."/>
            <person name="Ma J."/>
        </authorList>
    </citation>
    <scope>NUCLEOTIDE SEQUENCE [LARGE SCALE GENOMIC DNA]</scope>
    <source>
        <strain evidence="14 15">JCM 14589</strain>
    </source>
</reference>
<keyword evidence="15" id="KW-1185">Reference proteome</keyword>
<dbReference type="Proteomes" id="UP001500350">
    <property type="component" value="Unassembled WGS sequence"/>
</dbReference>
<organism evidence="14 15">
    <name type="scientific">Dermacoccus profundi</name>
    <dbReference type="NCBI Taxonomy" id="322602"/>
    <lineage>
        <taxon>Bacteria</taxon>
        <taxon>Bacillati</taxon>
        <taxon>Actinomycetota</taxon>
        <taxon>Actinomycetes</taxon>
        <taxon>Micrococcales</taxon>
        <taxon>Dermacoccaceae</taxon>
        <taxon>Dermacoccus</taxon>
    </lineage>
</organism>
<feature type="transmembrane region" description="Helical" evidence="12">
    <location>
        <begin position="139"/>
        <end position="162"/>
    </location>
</feature>
<comment type="subcellular location">
    <subcellularLocation>
        <location evidence="1">Cell membrane</location>
        <topology evidence="1">Multi-pass membrane protein</topology>
    </subcellularLocation>
</comment>
<evidence type="ECO:0000256" key="8">
    <source>
        <dbReference type="ARBA" id="ARBA00022982"/>
    </source>
</evidence>
<keyword evidence="3 12" id="KW-0813">Transport</keyword>
<dbReference type="EMBL" id="BAAANW010000011">
    <property type="protein sequence ID" value="GAA1568210.1"/>
    <property type="molecule type" value="Genomic_DNA"/>
</dbReference>
<evidence type="ECO:0000313" key="14">
    <source>
        <dbReference type="EMBL" id="GAA1568210.1"/>
    </source>
</evidence>
<comment type="similarity">
    <text evidence="2 12">Belongs to the cytochrome ubiquinol oxidase subunit 1 family.</text>
</comment>
<feature type="transmembrane region" description="Helical" evidence="12">
    <location>
        <begin position="195"/>
        <end position="216"/>
    </location>
</feature>
<keyword evidence="7 12" id="KW-0479">Metal-binding</keyword>
<evidence type="ECO:0000256" key="9">
    <source>
        <dbReference type="ARBA" id="ARBA00022989"/>
    </source>
</evidence>
<feature type="transmembrane region" description="Helical" evidence="12">
    <location>
        <begin position="65"/>
        <end position="83"/>
    </location>
</feature>
<evidence type="ECO:0000256" key="1">
    <source>
        <dbReference type="ARBA" id="ARBA00004651"/>
    </source>
</evidence>
<gene>
    <name evidence="14" type="ORF">GCM10009763_15510</name>
</gene>
<keyword evidence="10 12" id="KW-0408">Iron</keyword>
<comment type="caution">
    <text evidence="14">The sequence shown here is derived from an EMBL/GenBank/DDBJ whole genome shotgun (WGS) entry which is preliminary data.</text>
</comment>
<feature type="transmembrane region" description="Helical" evidence="12">
    <location>
        <begin position="456"/>
        <end position="475"/>
    </location>
</feature>
<keyword evidence="5 12" id="KW-0349">Heme</keyword>
<evidence type="ECO:0000256" key="4">
    <source>
        <dbReference type="ARBA" id="ARBA00022475"/>
    </source>
</evidence>
<keyword evidence="9 12" id="KW-1133">Transmembrane helix</keyword>
<keyword evidence="11 12" id="KW-0472">Membrane</keyword>
<dbReference type="PIRSF" id="PIRSF006446">
    <property type="entry name" value="Cyt_quinol_oxidase_1"/>
    <property type="match status" value="1"/>
</dbReference>
<feature type="transmembrane region" description="Helical" evidence="12">
    <location>
        <begin position="20"/>
        <end position="44"/>
    </location>
</feature>
<sequence length="514" mass="56613">MKVFTSLEGSQPMDVLELARWQFAITTVYHFLFVPITIGLSALVAGYHTAWLRTGNTQYLRLAKFLGKLFTINFALGLVTGIVQEFQFGMNWSDYSRFVGDIFGAPLAIEALLAFFLESTFLGLWIFGWGRLPRALHAACIWIVHIGTLLSAYFILAANSFMQNPVGYRFNPETQRAELVDFGAVLLNKVQLVTFPHVAFSSYMVGGAVAMGVMLWNLRKRTLEARAAADAVETGGATKVAPTADDLTMYRKASRVGAIVMLVASLGVVVTGDLQGKVMTEVQPMKMAAAEALYDTYEKDAPFSIFTVGTRDGKEEKFAVTVPNLLSFLATGDFHGKVEGVNDLEPELQKKFNEGKLTSADSYTPNMMWSYWSFRWMMGWGGICMAIGVWVLWITRKGRNPVNRWMGPAALVGALSPVFAMSIGWIFTEIGRQPWVVYGVMTTKQGVSPSVSAGEVLTSMIVYTLLYGALAVVEVKLFMDYMRKGAEPVADDGEDLPGGHSDGSKNDDELSFAY</sequence>
<evidence type="ECO:0000256" key="2">
    <source>
        <dbReference type="ARBA" id="ARBA00009819"/>
    </source>
</evidence>
<evidence type="ECO:0000256" key="13">
    <source>
        <dbReference type="SAM" id="MobiDB-lite"/>
    </source>
</evidence>
<feature type="region of interest" description="Disordered" evidence="13">
    <location>
        <begin position="490"/>
        <end position="514"/>
    </location>
</feature>
<dbReference type="InterPro" id="IPR002585">
    <property type="entry name" value="Cyt-d_ubiquinol_oxidase_su_1"/>
</dbReference>
<evidence type="ECO:0000256" key="5">
    <source>
        <dbReference type="ARBA" id="ARBA00022617"/>
    </source>
</evidence>
<feature type="transmembrane region" description="Helical" evidence="12">
    <location>
        <begin position="103"/>
        <end position="127"/>
    </location>
</feature>